<proteinExistence type="predicted"/>
<evidence type="ECO:0000313" key="2">
    <source>
        <dbReference type="Proteomes" id="UP001501676"/>
    </source>
</evidence>
<evidence type="ECO:0000313" key="1">
    <source>
        <dbReference type="EMBL" id="GAA3395727.1"/>
    </source>
</evidence>
<sequence length="72" mass="7728">MNWTTGAALAGAVGSRAMATAAAAVATEVKAENKRNVVLHLRRFAAQGRMDGIRAQARASSAERTRFDVRRE</sequence>
<organism evidence="1 2">
    <name type="scientific">Cryptosporangium minutisporangium</name>
    <dbReference type="NCBI Taxonomy" id="113569"/>
    <lineage>
        <taxon>Bacteria</taxon>
        <taxon>Bacillati</taxon>
        <taxon>Actinomycetota</taxon>
        <taxon>Actinomycetes</taxon>
        <taxon>Cryptosporangiales</taxon>
        <taxon>Cryptosporangiaceae</taxon>
        <taxon>Cryptosporangium</taxon>
    </lineage>
</organism>
<accession>A0ABP6T858</accession>
<dbReference type="EMBL" id="BAAAYN010000049">
    <property type="protein sequence ID" value="GAA3395727.1"/>
    <property type="molecule type" value="Genomic_DNA"/>
</dbReference>
<gene>
    <name evidence="1" type="ORF">GCM10020369_69860</name>
</gene>
<keyword evidence="2" id="KW-1185">Reference proteome</keyword>
<dbReference type="Proteomes" id="UP001501676">
    <property type="component" value="Unassembled WGS sequence"/>
</dbReference>
<reference evidence="2" key="1">
    <citation type="journal article" date="2019" name="Int. J. Syst. Evol. Microbiol.">
        <title>The Global Catalogue of Microorganisms (GCM) 10K type strain sequencing project: providing services to taxonomists for standard genome sequencing and annotation.</title>
        <authorList>
            <consortium name="The Broad Institute Genomics Platform"/>
            <consortium name="The Broad Institute Genome Sequencing Center for Infectious Disease"/>
            <person name="Wu L."/>
            <person name="Ma J."/>
        </authorList>
    </citation>
    <scope>NUCLEOTIDE SEQUENCE [LARGE SCALE GENOMIC DNA]</scope>
    <source>
        <strain evidence="2">JCM 9458</strain>
    </source>
</reference>
<protein>
    <submittedName>
        <fullName evidence="1">Uncharacterized protein</fullName>
    </submittedName>
</protein>
<name>A0ABP6T858_9ACTN</name>
<comment type="caution">
    <text evidence="1">The sequence shown here is derived from an EMBL/GenBank/DDBJ whole genome shotgun (WGS) entry which is preliminary data.</text>
</comment>